<comment type="similarity">
    <text evidence="4">Belongs to the Cob(I)alamin adenosyltransferase family.</text>
</comment>
<accession>A0A8J6M087</accession>
<keyword evidence="2 4" id="KW-0547">Nucleotide-binding</keyword>
<evidence type="ECO:0000313" key="6">
    <source>
        <dbReference type="EMBL" id="MBC3767019.1"/>
    </source>
</evidence>
<keyword evidence="4" id="KW-0169">Cobalamin biosynthesis</keyword>
<dbReference type="InterPro" id="IPR036451">
    <property type="entry name" value="CblAdoTrfase-like_sf"/>
</dbReference>
<protein>
    <recommendedName>
        <fullName evidence="4">Corrinoid adenosyltransferase</fullName>
        <ecNumber evidence="4">2.5.1.17</ecNumber>
    </recommendedName>
    <alternativeName>
        <fullName evidence="4">Cob(II)alamin adenosyltransferase</fullName>
    </alternativeName>
    <alternativeName>
        <fullName evidence="4">Cob(II)yrinic acid a,c-diamide adenosyltransferase</fullName>
    </alternativeName>
    <alternativeName>
        <fullName evidence="4">Cobinamide/cobalamin adenosyltransferase</fullName>
    </alternativeName>
</protein>
<gene>
    <name evidence="6" type="ORF">H8B19_14120</name>
</gene>
<feature type="domain" description="Cobalamin adenosyltransferase-like" evidence="5">
    <location>
        <begin position="3"/>
        <end position="162"/>
    </location>
</feature>
<evidence type="ECO:0000313" key="7">
    <source>
        <dbReference type="Proteomes" id="UP000601768"/>
    </source>
</evidence>
<keyword evidence="3 4" id="KW-0067">ATP-binding</keyword>
<dbReference type="PANTHER" id="PTHR12213:SF0">
    <property type="entry name" value="CORRINOID ADENOSYLTRANSFERASE MMAB"/>
    <property type="match status" value="1"/>
</dbReference>
<dbReference type="Proteomes" id="UP000601768">
    <property type="component" value="Unassembled WGS sequence"/>
</dbReference>
<dbReference type="Pfam" id="PF01923">
    <property type="entry name" value="Cob_adeno_trans"/>
    <property type="match status" value="1"/>
</dbReference>
<evidence type="ECO:0000256" key="3">
    <source>
        <dbReference type="ARBA" id="ARBA00022840"/>
    </source>
</evidence>
<proteinExistence type="inferred from homology"/>
<dbReference type="EC" id="2.5.1.17" evidence="4"/>
<organism evidence="6 7">
    <name type="scientific">Neptunicella marina</name>
    <dbReference type="NCBI Taxonomy" id="2125989"/>
    <lineage>
        <taxon>Bacteria</taxon>
        <taxon>Pseudomonadati</taxon>
        <taxon>Pseudomonadota</taxon>
        <taxon>Gammaproteobacteria</taxon>
        <taxon>Alteromonadales</taxon>
        <taxon>Alteromonadaceae</taxon>
        <taxon>Neptunicella</taxon>
    </lineage>
</organism>
<dbReference type="Gene3D" id="1.20.1200.10">
    <property type="entry name" value="Cobalamin adenosyltransferase-like"/>
    <property type="match status" value="1"/>
</dbReference>
<dbReference type="RefSeq" id="WP_186507531.1">
    <property type="nucleotide sequence ID" value="NZ_JACNEP010000012.1"/>
</dbReference>
<evidence type="ECO:0000256" key="4">
    <source>
        <dbReference type="RuleBase" id="RU366026"/>
    </source>
</evidence>
<dbReference type="NCBIfam" id="TIGR00636">
    <property type="entry name" value="PduO_Nterm"/>
    <property type="match status" value="1"/>
</dbReference>
<dbReference type="GO" id="GO:0008817">
    <property type="term" value="F:corrinoid adenosyltransferase activity"/>
    <property type="evidence" value="ECO:0007669"/>
    <property type="project" value="UniProtKB-UniRule"/>
</dbReference>
<comment type="catalytic activity">
    <reaction evidence="4">
        <text>2 cob(II)yrinate a,c diamide + reduced [electron-transfer flavoprotein] + 2 ATP = 2 adenosylcob(III)yrinate a,c-diamide + 2 triphosphate + oxidized [electron-transfer flavoprotein] + 3 H(+)</text>
        <dbReference type="Rhea" id="RHEA:11528"/>
        <dbReference type="Rhea" id="RHEA-COMP:10685"/>
        <dbReference type="Rhea" id="RHEA-COMP:10686"/>
        <dbReference type="ChEBI" id="CHEBI:15378"/>
        <dbReference type="ChEBI" id="CHEBI:18036"/>
        <dbReference type="ChEBI" id="CHEBI:30616"/>
        <dbReference type="ChEBI" id="CHEBI:57692"/>
        <dbReference type="ChEBI" id="CHEBI:58307"/>
        <dbReference type="ChEBI" id="CHEBI:58503"/>
        <dbReference type="ChEBI" id="CHEBI:58537"/>
        <dbReference type="EC" id="2.5.1.17"/>
    </reaction>
</comment>
<keyword evidence="7" id="KW-1185">Reference proteome</keyword>
<evidence type="ECO:0000256" key="1">
    <source>
        <dbReference type="ARBA" id="ARBA00022679"/>
    </source>
</evidence>
<dbReference type="InterPro" id="IPR029499">
    <property type="entry name" value="PduO-typ"/>
</dbReference>
<dbReference type="GO" id="GO:0009236">
    <property type="term" value="P:cobalamin biosynthetic process"/>
    <property type="evidence" value="ECO:0007669"/>
    <property type="project" value="UniProtKB-UniRule"/>
</dbReference>
<name>A0A8J6M087_9ALTE</name>
<sequence length="177" mass="19971">MKIYTRNGDKGETQIYADKPIRKKKSDIELNCYGTLDELNSHIGLLIANMTEHRIEIPARLANIQTALFEIGFGISAQSQLQSSQIKQLEQDIDSFTAALAPQTSFILPGGHICAAQAHICRTIARRAERELVALTEYYQVADIHLQYINRLSDYFFVLARFINVKQGVEDTPLSRS</sequence>
<reference evidence="6" key="1">
    <citation type="journal article" date="2018" name="Int. J. Syst. Evol. Microbiol.">
        <title>Neptunicella marina gen. nov., sp. nov., isolated from surface seawater.</title>
        <authorList>
            <person name="Liu X."/>
            <person name="Lai Q."/>
            <person name="Du Y."/>
            <person name="Zhang X."/>
            <person name="Liu Z."/>
            <person name="Sun F."/>
            <person name="Shao Z."/>
        </authorList>
    </citation>
    <scope>NUCLEOTIDE SEQUENCE</scope>
    <source>
        <strain evidence="6">S27-2</strain>
    </source>
</reference>
<dbReference type="InterPro" id="IPR016030">
    <property type="entry name" value="CblAdoTrfase-like"/>
</dbReference>
<dbReference type="GO" id="GO:0005524">
    <property type="term" value="F:ATP binding"/>
    <property type="evidence" value="ECO:0007669"/>
    <property type="project" value="UniProtKB-UniRule"/>
</dbReference>
<comment type="caution">
    <text evidence="6">The sequence shown here is derived from an EMBL/GenBank/DDBJ whole genome shotgun (WGS) entry which is preliminary data.</text>
</comment>
<comment type="catalytic activity">
    <reaction evidence="4">
        <text>2 cob(II)alamin + reduced [electron-transfer flavoprotein] + 2 ATP = 2 adenosylcob(III)alamin + 2 triphosphate + oxidized [electron-transfer flavoprotein] + 3 H(+)</text>
        <dbReference type="Rhea" id="RHEA:28671"/>
        <dbReference type="Rhea" id="RHEA-COMP:10685"/>
        <dbReference type="Rhea" id="RHEA-COMP:10686"/>
        <dbReference type="ChEBI" id="CHEBI:15378"/>
        <dbReference type="ChEBI" id="CHEBI:16304"/>
        <dbReference type="ChEBI" id="CHEBI:18036"/>
        <dbReference type="ChEBI" id="CHEBI:18408"/>
        <dbReference type="ChEBI" id="CHEBI:30616"/>
        <dbReference type="ChEBI" id="CHEBI:57692"/>
        <dbReference type="ChEBI" id="CHEBI:58307"/>
        <dbReference type="EC" id="2.5.1.17"/>
    </reaction>
</comment>
<reference evidence="6" key="2">
    <citation type="submission" date="2020-08" db="EMBL/GenBank/DDBJ databases">
        <authorList>
            <person name="Lai Q."/>
        </authorList>
    </citation>
    <scope>NUCLEOTIDE SEQUENCE</scope>
    <source>
        <strain evidence="6">S27-2</strain>
    </source>
</reference>
<dbReference type="AlphaFoldDB" id="A0A8J6M087"/>
<dbReference type="PANTHER" id="PTHR12213">
    <property type="entry name" value="CORRINOID ADENOSYLTRANSFERASE"/>
    <property type="match status" value="1"/>
</dbReference>
<comment type="pathway">
    <text evidence="4">Cofactor biosynthesis; adenosylcobalamin biosynthesis; adenosylcobalamin from cob(II)yrinate a,c-diamide: step 2/7.</text>
</comment>
<dbReference type="UniPathway" id="UPA00148">
    <property type="reaction ID" value="UER00233"/>
</dbReference>
<dbReference type="SUPFAM" id="SSF89028">
    <property type="entry name" value="Cobalamin adenosyltransferase-like"/>
    <property type="match status" value="1"/>
</dbReference>
<evidence type="ECO:0000256" key="2">
    <source>
        <dbReference type="ARBA" id="ARBA00022741"/>
    </source>
</evidence>
<evidence type="ECO:0000259" key="5">
    <source>
        <dbReference type="Pfam" id="PF01923"/>
    </source>
</evidence>
<keyword evidence="1 4" id="KW-0808">Transferase</keyword>
<dbReference type="EMBL" id="JACNEP010000012">
    <property type="protein sequence ID" value="MBC3767019.1"/>
    <property type="molecule type" value="Genomic_DNA"/>
</dbReference>